<evidence type="ECO:0000313" key="8">
    <source>
        <dbReference type="Proteomes" id="UP000325273"/>
    </source>
</evidence>
<feature type="signal peptide" evidence="5">
    <location>
        <begin position="1"/>
        <end position="31"/>
    </location>
</feature>
<dbReference type="CDD" id="cd08512">
    <property type="entry name" value="PBP2_NikA_DppA_OppA_like_7"/>
    <property type="match status" value="1"/>
</dbReference>
<dbReference type="InterPro" id="IPR030678">
    <property type="entry name" value="Peptide/Ni-bd"/>
</dbReference>
<dbReference type="SUPFAM" id="SSF53850">
    <property type="entry name" value="Periplasmic binding protein-like II"/>
    <property type="match status" value="1"/>
</dbReference>
<comment type="subcellular location">
    <subcellularLocation>
        <location evidence="1">Cell envelope</location>
    </subcellularLocation>
</comment>
<evidence type="ECO:0000256" key="1">
    <source>
        <dbReference type="ARBA" id="ARBA00004196"/>
    </source>
</evidence>
<organism evidence="7 8">
    <name type="scientific">Paraburkholderia panacisoli</name>
    <dbReference type="NCBI Taxonomy" id="2603818"/>
    <lineage>
        <taxon>Bacteria</taxon>
        <taxon>Pseudomonadati</taxon>
        <taxon>Pseudomonadota</taxon>
        <taxon>Betaproteobacteria</taxon>
        <taxon>Burkholderiales</taxon>
        <taxon>Burkholderiaceae</taxon>
        <taxon>Paraburkholderia</taxon>
    </lineage>
</organism>
<protein>
    <submittedName>
        <fullName evidence="7">ABC transporter substrate-binding protein</fullName>
    </submittedName>
</protein>
<feature type="domain" description="Solute-binding protein family 5" evidence="6">
    <location>
        <begin position="82"/>
        <end position="449"/>
    </location>
</feature>
<name>A0A5B0HER4_9BURK</name>
<comment type="caution">
    <text evidence="7">The sequence shown here is derived from an EMBL/GenBank/DDBJ whole genome shotgun (WGS) entry which is preliminary data.</text>
</comment>
<dbReference type="PANTHER" id="PTHR30290:SF10">
    <property type="entry name" value="PERIPLASMIC OLIGOPEPTIDE-BINDING PROTEIN-RELATED"/>
    <property type="match status" value="1"/>
</dbReference>
<evidence type="ECO:0000256" key="3">
    <source>
        <dbReference type="ARBA" id="ARBA00022448"/>
    </source>
</evidence>
<keyword evidence="4 5" id="KW-0732">Signal</keyword>
<gene>
    <name evidence="7" type="ORF">FVF58_07185</name>
</gene>
<dbReference type="Gene3D" id="3.10.105.10">
    <property type="entry name" value="Dipeptide-binding Protein, Domain 3"/>
    <property type="match status" value="1"/>
</dbReference>
<dbReference type="GO" id="GO:1904680">
    <property type="term" value="F:peptide transmembrane transporter activity"/>
    <property type="evidence" value="ECO:0007669"/>
    <property type="project" value="TreeGrafter"/>
</dbReference>
<evidence type="ECO:0000256" key="4">
    <source>
        <dbReference type="ARBA" id="ARBA00022729"/>
    </source>
</evidence>
<dbReference type="Pfam" id="PF00496">
    <property type="entry name" value="SBP_bac_5"/>
    <property type="match status" value="1"/>
</dbReference>
<dbReference type="GO" id="GO:0030288">
    <property type="term" value="C:outer membrane-bounded periplasmic space"/>
    <property type="evidence" value="ECO:0007669"/>
    <property type="project" value="UniProtKB-ARBA"/>
</dbReference>
<accession>A0A5B0HER4</accession>
<dbReference type="AlphaFoldDB" id="A0A5B0HER4"/>
<dbReference type="GO" id="GO:0043190">
    <property type="term" value="C:ATP-binding cassette (ABC) transporter complex"/>
    <property type="evidence" value="ECO:0007669"/>
    <property type="project" value="InterPro"/>
</dbReference>
<evidence type="ECO:0000259" key="6">
    <source>
        <dbReference type="Pfam" id="PF00496"/>
    </source>
</evidence>
<dbReference type="InterPro" id="IPR039424">
    <property type="entry name" value="SBP_5"/>
</dbReference>
<dbReference type="InterPro" id="IPR000914">
    <property type="entry name" value="SBP_5_dom"/>
</dbReference>
<keyword evidence="3" id="KW-0813">Transport</keyword>
<dbReference type="Proteomes" id="UP000325273">
    <property type="component" value="Unassembled WGS sequence"/>
</dbReference>
<dbReference type="Gene3D" id="3.40.190.10">
    <property type="entry name" value="Periplasmic binding protein-like II"/>
    <property type="match status" value="1"/>
</dbReference>
<proteinExistence type="inferred from homology"/>
<evidence type="ECO:0000256" key="2">
    <source>
        <dbReference type="ARBA" id="ARBA00005695"/>
    </source>
</evidence>
<sequence length="541" mass="59447">MQETAVNVLHPLKTAALAAMLVLATGWSAVAATPPDQLLVGMNMNNVLTLDPASATGNDVVPVAANLYDYVVELDLHDPTQVRPGIAESWSIADDRRSIVFRIRSGVKFHLGNPLTAEDVAWSLARTLKINRALASPWKAYGFSAANVERSIEATDASTLTIHLPRPTDPRLVLYTLATSIGAVVLDRKTVLAHEHNGDHGAQWLTTHSAGSGAYALARWRPEDVMLLTRFDGYWRGPAKLRAVVLRHIPESQSLRLMIDRNDLDVAMGMSAPDLNALRHDPNVAVETVASGSMYYVALSMSDPKFADRRVREAIRNLIDYDGINRTIMPNYGVFHQRPVQSALPASLPDPGYALNVAAARKLLAEAGFPDGFKTTIRVLADPPFMNIATSLQSTLAQAGIQAEVLSGTGNQVYGAMRNRDFQIVVGRGGGGMEPDPYSNLRALVYNPDNAASAKLTNFQGWRTSFSDPQINRLIERAERERDGAEQIRLYQQVQQRYDADVGPIFPISQMTNTVVLAKDVHGYFVSPAWTTRLRDVYKQR</sequence>
<dbReference type="GO" id="GO:0015833">
    <property type="term" value="P:peptide transport"/>
    <property type="evidence" value="ECO:0007669"/>
    <property type="project" value="TreeGrafter"/>
</dbReference>
<dbReference type="EMBL" id="VTUZ01000004">
    <property type="protein sequence ID" value="KAA1013532.1"/>
    <property type="molecule type" value="Genomic_DNA"/>
</dbReference>
<evidence type="ECO:0000256" key="5">
    <source>
        <dbReference type="SAM" id="SignalP"/>
    </source>
</evidence>
<dbReference type="PIRSF" id="PIRSF002741">
    <property type="entry name" value="MppA"/>
    <property type="match status" value="1"/>
</dbReference>
<reference evidence="7 8" key="1">
    <citation type="submission" date="2019-08" db="EMBL/GenBank/DDBJ databases">
        <title>Paraburkholderia sp. DCY113.</title>
        <authorList>
            <person name="Kang J."/>
        </authorList>
    </citation>
    <scope>NUCLEOTIDE SEQUENCE [LARGE SCALE GENOMIC DNA]</scope>
    <source>
        <strain evidence="7 8">DCY113</strain>
    </source>
</reference>
<dbReference type="Gene3D" id="3.90.76.10">
    <property type="entry name" value="Dipeptide-binding Protein, Domain 1"/>
    <property type="match status" value="1"/>
</dbReference>
<feature type="chain" id="PRO_5022837244" evidence="5">
    <location>
        <begin position="32"/>
        <end position="541"/>
    </location>
</feature>
<comment type="similarity">
    <text evidence="2">Belongs to the bacterial solute-binding protein 5 family.</text>
</comment>
<evidence type="ECO:0000313" key="7">
    <source>
        <dbReference type="EMBL" id="KAA1013532.1"/>
    </source>
</evidence>
<dbReference type="PANTHER" id="PTHR30290">
    <property type="entry name" value="PERIPLASMIC BINDING COMPONENT OF ABC TRANSPORTER"/>
    <property type="match status" value="1"/>
</dbReference>
<keyword evidence="8" id="KW-1185">Reference proteome</keyword>